<dbReference type="EMBL" id="VTEH01000032">
    <property type="protein sequence ID" value="TYR72535.1"/>
    <property type="molecule type" value="Genomic_DNA"/>
</dbReference>
<evidence type="ECO:0000256" key="4">
    <source>
        <dbReference type="ARBA" id="ARBA00023163"/>
    </source>
</evidence>
<dbReference type="Gene3D" id="1.10.1740.10">
    <property type="match status" value="1"/>
</dbReference>
<organism evidence="7 8">
    <name type="scientific">Rossellomorea vietnamensis</name>
    <dbReference type="NCBI Taxonomy" id="218284"/>
    <lineage>
        <taxon>Bacteria</taxon>
        <taxon>Bacillati</taxon>
        <taxon>Bacillota</taxon>
        <taxon>Bacilli</taxon>
        <taxon>Bacillales</taxon>
        <taxon>Bacillaceae</taxon>
        <taxon>Rossellomorea</taxon>
    </lineage>
</organism>
<dbReference type="CDD" id="cd06171">
    <property type="entry name" value="Sigma70_r4"/>
    <property type="match status" value="1"/>
</dbReference>
<comment type="caution">
    <text evidence="7">The sequence shown here is derived from an EMBL/GenBank/DDBJ whole genome shotgun (WGS) entry which is preliminary data.</text>
</comment>
<feature type="domain" description="RNA polymerase sigma-70 region 2" evidence="5">
    <location>
        <begin position="24"/>
        <end position="85"/>
    </location>
</feature>
<dbReference type="InterPro" id="IPR013249">
    <property type="entry name" value="RNA_pol_sigma70_r4_t2"/>
</dbReference>
<evidence type="ECO:0000313" key="7">
    <source>
        <dbReference type="EMBL" id="TYR72535.1"/>
    </source>
</evidence>
<dbReference type="InterPro" id="IPR007627">
    <property type="entry name" value="RNA_pol_sigma70_r2"/>
</dbReference>
<gene>
    <name evidence="7" type="ORF">FZC79_22415</name>
</gene>
<evidence type="ECO:0000259" key="6">
    <source>
        <dbReference type="Pfam" id="PF08281"/>
    </source>
</evidence>
<comment type="similarity">
    <text evidence="1">Belongs to the sigma-70 factor family. ECF subfamily.</text>
</comment>
<keyword evidence="2" id="KW-0805">Transcription regulation</keyword>
<proteinExistence type="inferred from homology"/>
<keyword evidence="4" id="KW-0804">Transcription</keyword>
<dbReference type="InterPro" id="IPR013325">
    <property type="entry name" value="RNA_pol_sigma_r2"/>
</dbReference>
<dbReference type="Pfam" id="PF04542">
    <property type="entry name" value="Sigma70_r2"/>
    <property type="match status" value="1"/>
</dbReference>
<dbReference type="Gene3D" id="1.10.10.10">
    <property type="entry name" value="Winged helix-like DNA-binding domain superfamily/Winged helix DNA-binding domain"/>
    <property type="match status" value="1"/>
</dbReference>
<accession>A0A5D4K700</accession>
<protein>
    <submittedName>
        <fullName evidence="7">Sigma-70 family RNA polymerase sigma factor</fullName>
    </submittedName>
</protein>
<dbReference type="SUPFAM" id="SSF88659">
    <property type="entry name" value="Sigma3 and sigma4 domains of RNA polymerase sigma factors"/>
    <property type="match status" value="1"/>
</dbReference>
<dbReference type="GO" id="GO:0003677">
    <property type="term" value="F:DNA binding"/>
    <property type="evidence" value="ECO:0007669"/>
    <property type="project" value="InterPro"/>
</dbReference>
<dbReference type="InterPro" id="IPR039425">
    <property type="entry name" value="RNA_pol_sigma-70-like"/>
</dbReference>
<feature type="domain" description="RNA polymerase sigma factor 70 region 4 type 2" evidence="6">
    <location>
        <begin position="120"/>
        <end position="171"/>
    </location>
</feature>
<dbReference type="Proteomes" id="UP000323317">
    <property type="component" value="Unassembled WGS sequence"/>
</dbReference>
<dbReference type="InterPro" id="IPR036388">
    <property type="entry name" value="WH-like_DNA-bd_sf"/>
</dbReference>
<dbReference type="InterPro" id="IPR014284">
    <property type="entry name" value="RNA_pol_sigma-70_dom"/>
</dbReference>
<evidence type="ECO:0000256" key="3">
    <source>
        <dbReference type="ARBA" id="ARBA00023082"/>
    </source>
</evidence>
<dbReference type="AlphaFoldDB" id="A0A5D4K700"/>
<sequence length="183" mass="21377">MAIECPRDLPKAERDQLLNQAMNLYGNEVYYIVFSYVKDHSLAEDLTQEVFIKCYNKMDTFREDSALKSWIISIAINHCKDYLRSWNNRMVSITNKINDMVKGTLGTPEETVIHNETNHELISTVLSLPIKYREVIFLHYFEEMKLDEICAVLHVNINTVKSRLARGRKKIESLLKDEVYNNG</sequence>
<dbReference type="PANTHER" id="PTHR43133:SF60">
    <property type="entry name" value="RNA POLYMERASE SIGMA FACTOR SIGV"/>
    <property type="match status" value="1"/>
</dbReference>
<dbReference type="PANTHER" id="PTHR43133">
    <property type="entry name" value="RNA POLYMERASE ECF-TYPE SIGMA FACTO"/>
    <property type="match status" value="1"/>
</dbReference>
<dbReference type="NCBIfam" id="NF006930">
    <property type="entry name" value="PRK09415.1"/>
    <property type="match status" value="1"/>
</dbReference>
<keyword evidence="3" id="KW-0731">Sigma factor</keyword>
<evidence type="ECO:0000259" key="5">
    <source>
        <dbReference type="Pfam" id="PF04542"/>
    </source>
</evidence>
<dbReference type="NCBIfam" id="TIGR02937">
    <property type="entry name" value="sigma70-ECF"/>
    <property type="match status" value="1"/>
</dbReference>
<dbReference type="SUPFAM" id="SSF88946">
    <property type="entry name" value="Sigma2 domain of RNA polymerase sigma factors"/>
    <property type="match status" value="1"/>
</dbReference>
<dbReference type="Pfam" id="PF08281">
    <property type="entry name" value="Sigma70_r4_2"/>
    <property type="match status" value="1"/>
</dbReference>
<dbReference type="GO" id="GO:0006352">
    <property type="term" value="P:DNA-templated transcription initiation"/>
    <property type="evidence" value="ECO:0007669"/>
    <property type="project" value="InterPro"/>
</dbReference>
<dbReference type="GO" id="GO:0016987">
    <property type="term" value="F:sigma factor activity"/>
    <property type="evidence" value="ECO:0007669"/>
    <property type="project" value="UniProtKB-KW"/>
</dbReference>
<evidence type="ECO:0000256" key="1">
    <source>
        <dbReference type="ARBA" id="ARBA00010641"/>
    </source>
</evidence>
<reference evidence="7 8" key="1">
    <citation type="submission" date="2019-08" db="EMBL/GenBank/DDBJ databases">
        <title>Bacillus genomes from the desert of Cuatro Cienegas, Coahuila.</title>
        <authorList>
            <person name="Olmedo-Alvarez G."/>
        </authorList>
    </citation>
    <scope>NUCLEOTIDE SEQUENCE [LARGE SCALE GENOMIC DNA]</scope>
    <source>
        <strain evidence="7 8">CH40_1T</strain>
    </source>
</reference>
<evidence type="ECO:0000256" key="2">
    <source>
        <dbReference type="ARBA" id="ARBA00023015"/>
    </source>
</evidence>
<dbReference type="RefSeq" id="WP_187442932.1">
    <property type="nucleotide sequence ID" value="NZ_VTEH01000032.1"/>
</dbReference>
<evidence type="ECO:0000313" key="8">
    <source>
        <dbReference type="Proteomes" id="UP000323317"/>
    </source>
</evidence>
<name>A0A5D4K700_9BACI</name>
<dbReference type="InterPro" id="IPR013324">
    <property type="entry name" value="RNA_pol_sigma_r3/r4-like"/>
</dbReference>